<name>A0A4Z2FAB1_9TELE</name>
<evidence type="ECO:0000313" key="2">
    <source>
        <dbReference type="Proteomes" id="UP000314294"/>
    </source>
</evidence>
<dbReference type="EMBL" id="SRLO01001438">
    <property type="protein sequence ID" value="TNN37811.1"/>
    <property type="molecule type" value="Genomic_DNA"/>
</dbReference>
<gene>
    <name evidence="1" type="ORF">EYF80_052024</name>
</gene>
<reference evidence="1 2" key="1">
    <citation type="submission" date="2019-03" db="EMBL/GenBank/DDBJ databases">
        <title>First draft genome of Liparis tanakae, snailfish: a comprehensive survey of snailfish specific genes.</title>
        <authorList>
            <person name="Kim W."/>
            <person name="Song I."/>
            <person name="Jeong J.-H."/>
            <person name="Kim D."/>
            <person name="Kim S."/>
            <person name="Ryu S."/>
            <person name="Song J.Y."/>
            <person name="Lee S.K."/>
        </authorList>
    </citation>
    <scope>NUCLEOTIDE SEQUENCE [LARGE SCALE GENOMIC DNA]</scope>
    <source>
        <tissue evidence="1">Muscle</tissue>
    </source>
</reference>
<dbReference type="AlphaFoldDB" id="A0A4Z2FAB1"/>
<accession>A0A4Z2FAB1</accession>
<evidence type="ECO:0000313" key="1">
    <source>
        <dbReference type="EMBL" id="TNN37811.1"/>
    </source>
</evidence>
<protein>
    <submittedName>
        <fullName evidence="1">Uncharacterized protein</fullName>
    </submittedName>
</protein>
<sequence length="172" mass="18511">MSVHVSVTQHAVRRCSVQQALPSGPSFMNSYSAVHQNQRHQNGAPSFGQFAPVRLRSRTYASHESSLSDVAVSPSRAAPNDSVVNLLLRAFPASVPLPCGPVRVLLPLTLKTSHGGRVRCDDRVSGFGRGTTKSPSSRTSWLYMETPSWAEGECADCSALVLGMPIRSGYKS</sequence>
<comment type="caution">
    <text evidence="1">The sequence shown here is derived from an EMBL/GenBank/DDBJ whole genome shotgun (WGS) entry which is preliminary data.</text>
</comment>
<proteinExistence type="predicted"/>
<organism evidence="1 2">
    <name type="scientific">Liparis tanakae</name>
    <name type="common">Tanaka's snailfish</name>
    <dbReference type="NCBI Taxonomy" id="230148"/>
    <lineage>
        <taxon>Eukaryota</taxon>
        <taxon>Metazoa</taxon>
        <taxon>Chordata</taxon>
        <taxon>Craniata</taxon>
        <taxon>Vertebrata</taxon>
        <taxon>Euteleostomi</taxon>
        <taxon>Actinopterygii</taxon>
        <taxon>Neopterygii</taxon>
        <taxon>Teleostei</taxon>
        <taxon>Neoteleostei</taxon>
        <taxon>Acanthomorphata</taxon>
        <taxon>Eupercaria</taxon>
        <taxon>Perciformes</taxon>
        <taxon>Cottioidei</taxon>
        <taxon>Cottales</taxon>
        <taxon>Liparidae</taxon>
        <taxon>Liparis</taxon>
    </lineage>
</organism>
<dbReference type="Proteomes" id="UP000314294">
    <property type="component" value="Unassembled WGS sequence"/>
</dbReference>
<keyword evidence="2" id="KW-1185">Reference proteome</keyword>